<evidence type="ECO:0000256" key="13">
    <source>
        <dbReference type="ARBA" id="ARBA00023295"/>
    </source>
</evidence>
<dbReference type="InterPro" id="IPR030841">
    <property type="entry name" value="NTH1"/>
</dbReference>
<dbReference type="Pfam" id="PF00633">
    <property type="entry name" value="HHH"/>
    <property type="match status" value="1"/>
</dbReference>
<comment type="catalytic activity">
    <reaction evidence="14 15">
        <text>2'-deoxyribonucleotide-(2'-deoxyribose 5'-phosphate)-2'-deoxyribonucleotide-DNA = a 3'-end 2'-deoxyribonucleotide-(2,3-dehydro-2,3-deoxyribose 5'-phosphate)-DNA + a 5'-end 5'-phospho-2'-deoxyribonucleoside-DNA + H(+)</text>
        <dbReference type="Rhea" id="RHEA:66592"/>
        <dbReference type="Rhea" id="RHEA-COMP:13180"/>
        <dbReference type="Rhea" id="RHEA-COMP:16897"/>
        <dbReference type="Rhea" id="RHEA-COMP:17067"/>
        <dbReference type="ChEBI" id="CHEBI:15378"/>
        <dbReference type="ChEBI" id="CHEBI:136412"/>
        <dbReference type="ChEBI" id="CHEBI:157695"/>
        <dbReference type="ChEBI" id="CHEBI:167181"/>
        <dbReference type="EC" id="4.2.99.18"/>
    </reaction>
</comment>
<dbReference type="GO" id="GO:0046872">
    <property type="term" value="F:metal ion binding"/>
    <property type="evidence" value="ECO:0007669"/>
    <property type="project" value="UniProtKB-KW"/>
</dbReference>
<name>A0A8H3EA49_9LECA</name>
<dbReference type="PROSITE" id="PS01155">
    <property type="entry name" value="ENDONUCLEASE_III_2"/>
    <property type="match status" value="1"/>
</dbReference>
<dbReference type="InterPro" id="IPR023170">
    <property type="entry name" value="HhH_base_excis_C"/>
</dbReference>
<dbReference type="EC" id="3.2.2.-" evidence="15"/>
<dbReference type="GO" id="GO:0051539">
    <property type="term" value="F:4 iron, 4 sulfur cluster binding"/>
    <property type="evidence" value="ECO:0007669"/>
    <property type="project" value="UniProtKB-KW"/>
</dbReference>
<dbReference type="SUPFAM" id="SSF48150">
    <property type="entry name" value="DNA-glycosylase"/>
    <property type="match status" value="1"/>
</dbReference>
<keyword evidence="9 15" id="KW-0496">Mitochondrion</keyword>
<keyword evidence="19" id="KW-1185">Reference proteome</keyword>
<keyword evidence="10 15" id="KW-0234">DNA repair</keyword>
<evidence type="ECO:0000256" key="15">
    <source>
        <dbReference type="HAMAP-Rule" id="MF_03183"/>
    </source>
</evidence>
<dbReference type="GO" id="GO:0000703">
    <property type="term" value="F:oxidized pyrimidine nucleobase lesion DNA N-glycosylase activity"/>
    <property type="evidence" value="ECO:0007669"/>
    <property type="project" value="UniProtKB-UniRule"/>
</dbReference>
<dbReference type="EMBL" id="CAJPDS010000001">
    <property type="protein sequence ID" value="CAF9903236.1"/>
    <property type="molecule type" value="Genomic_DNA"/>
</dbReference>
<dbReference type="PANTHER" id="PTHR43286:SF1">
    <property type="entry name" value="ENDONUCLEASE III-LIKE PROTEIN 1"/>
    <property type="match status" value="1"/>
</dbReference>
<feature type="compositionally biased region" description="Low complexity" evidence="16">
    <location>
        <begin position="96"/>
        <end position="110"/>
    </location>
</feature>
<dbReference type="CDD" id="cd00056">
    <property type="entry name" value="ENDO3c"/>
    <property type="match status" value="1"/>
</dbReference>
<dbReference type="Gene3D" id="1.10.340.30">
    <property type="entry name" value="Hypothetical protein, domain 2"/>
    <property type="match status" value="1"/>
</dbReference>
<reference evidence="18" key="1">
    <citation type="submission" date="2021-03" db="EMBL/GenBank/DDBJ databases">
        <authorList>
            <person name="Tagirdzhanova G."/>
        </authorList>
    </citation>
    <scope>NUCLEOTIDE SEQUENCE</scope>
</reference>
<dbReference type="AlphaFoldDB" id="A0A8H3EA49"/>
<sequence>MKTSRIARETARVARQLLPTDPAPTRQTRSFATSLNAFTANDVSAQASPPDVKEEDLSDSGSSLSSALSEANFDIEDAAIEASSTRKRKRGLDMPSTTITTVSATTSTRTSPRKANPGGNLKKGKRQPAKQSINEAGEVEIHPPADWQEIYEAVQEMRKRVLAPVDTMGCETLAEEHLSPQDKRFQTLIALMLSSQTKDTTNAIAMRRLQTELPSPGLTLQNILDVDPVRLNEMIYVVGFHNNKTKYIKAAALILRDQFNGDIPDTIEGLISLPGVGPKMAYLCMSAAWGRTEGIGVDVHVHRITNLWGWHKTKAPEETRAALEAWLPRDKWHEINHLLVGFGQTICLPVGRKCGECTLGRSGLCPSAVVEKKKKTVKRVKKEVVEEAGDGEVRVKSDETVAVKEEEKAVDGL</sequence>
<organism evidence="18 19">
    <name type="scientific">Heterodermia speciosa</name>
    <dbReference type="NCBI Taxonomy" id="116794"/>
    <lineage>
        <taxon>Eukaryota</taxon>
        <taxon>Fungi</taxon>
        <taxon>Dikarya</taxon>
        <taxon>Ascomycota</taxon>
        <taxon>Pezizomycotina</taxon>
        <taxon>Lecanoromycetes</taxon>
        <taxon>OSLEUM clade</taxon>
        <taxon>Lecanoromycetidae</taxon>
        <taxon>Caliciales</taxon>
        <taxon>Physciaceae</taxon>
        <taxon>Heterodermia</taxon>
    </lineage>
</organism>
<dbReference type="InterPro" id="IPR000445">
    <property type="entry name" value="HhH_motif"/>
</dbReference>
<dbReference type="GO" id="GO:0140078">
    <property type="term" value="F:class I DNA-(apurinic or apyrimidinic site) endonuclease activity"/>
    <property type="evidence" value="ECO:0007669"/>
    <property type="project" value="UniProtKB-EC"/>
</dbReference>
<dbReference type="GO" id="GO:0005739">
    <property type="term" value="C:mitochondrion"/>
    <property type="evidence" value="ECO:0007669"/>
    <property type="project" value="UniProtKB-SubCell"/>
</dbReference>
<evidence type="ECO:0000256" key="2">
    <source>
        <dbReference type="ARBA" id="ARBA00022485"/>
    </source>
</evidence>
<evidence type="ECO:0000256" key="14">
    <source>
        <dbReference type="ARBA" id="ARBA00044632"/>
    </source>
</evidence>
<keyword evidence="5 15" id="KW-0378">Hydrolase</keyword>
<evidence type="ECO:0000256" key="5">
    <source>
        <dbReference type="ARBA" id="ARBA00022801"/>
    </source>
</evidence>
<dbReference type="InterPro" id="IPR004036">
    <property type="entry name" value="Endonuclease-III-like_CS2"/>
</dbReference>
<accession>A0A8H3EA49</accession>
<dbReference type="InterPro" id="IPR003265">
    <property type="entry name" value="HhH-GPD_domain"/>
</dbReference>
<evidence type="ECO:0000256" key="8">
    <source>
        <dbReference type="ARBA" id="ARBA00023014"/>
    </source>
</evidence>
<comment type="subcellular location">
    <subcellularLocation>
        <location evidence="15">Nucleus</location>
    </subcellularLocation>
    <subcellularLocation>
        <location evidence="15">Mitochondrion</location>
    </subcellularLocation>
</comment>
<comment type="function">
    <text evidence="15">Bifunctional DNA N-glycosylase with associated apurinic/apyrimidinic (AP) lyase function that catalyzes the first step in base excision repair (BER), the primary repair pathway for the repair of oxidative DNA damage. The DNA N-glycosylase activity releases the damaged DNA base from DNA by cleaving the N-glycosidic bond, leaving an AP site. The AP lyase activity cleaves the phosphodiester bond 3' to the AP site by a beta-elimination. Primarily recognizes and repairs oxidative base damage of pyrimidines.</text>
</comment>
<keyword evidence="12 15" id="KW-0539">Nucleus</keyword>
<feature type="region of interest" description="Disordered" evidence="16">
    <location>
        <begin position="1"/>
        <end position="65"/>
    </location>
</feature>
<gene>
    <name evidence="18" type="primary">NTG2</name>
    <name evidence="15" type="synonym">NTH1</name>
    <name evidence="18" type="ORF">HETSPECPRED_000170</name>
</gene>
<comment type="caution">
    <text evidence="18">The sequence shown here is derived from an EMBL/GenBank/DDBJ whole genome shotgun (WGS) entry which is preliminary data.</text>
</comment>
<comment type="similarity">
    <text evidence="1 15">Belongs to the Nth/MutY family.</text>
</comment>
<dbReference type="GO" id="GO:0003677">
    <property type="term" value="F:DNA binding"/>
    <property type="evidence" value="ECO:0007669"/>
    <property type="project" value="UniProtKB-UniRule"/>
</dbReference>
<dbReference type="OrthoDB" id="2099276at2759"/>
<evidence type="ECO:0000313" key="18">
    <source>
        <dbReference type="EMBL" id="CAF9903236.1"/>
    </source>
</evidence>
<evidence type="ECO:0000256" key="7">
    <source>
        <dbReference type="ARBA" id="ARBA00023004"/>
    </source>
</evidence>
<keyword evidence="6" id="KW-0809">Transit peptide</keyword>
<protein>
    <recommendedName>
        <fullName evidence="15">Endonuclease III homolog</fullName>
        <ecNumber evidence="15">3.2.2.-</ecNumber>
        <ecNumber evidence="15">4.2.99.18</ecNumber>
    </recommendedName>
    <alternativeName>
        <fullName evidence="15">Bifunctional DNA N-glycosylase/DNA-(apurinic or apyrimidinic site) lyase</fullName>
        <shortName evidence="15">DNA glycosylase/AP lyase</shortName>
    </alternativeName>
</protein>
<dbReference type="Gene3D" id="1.10.1670.10">
    <property type="entry name" value="Helix-hairpin-Helix base-excision DNA repair enzymes (C-terminal)"/>
    <property type="match status" value="1"/>
</dbReference>
<dbReference type="InterPro" id="IPR011257">
    <property type="entry name" value="DNA_glycosylase"/>
</dbReference>
<dbReference type="FunFam" id="1.10.1670.10:FF:000027">
    <property type="entry name" value="Endonuclease III homolog"/>
    <property type="match status" value="1"/>
</dbReference>
<feature type="compositionally biased region" description="Polar residues" evidence="16">
    <location>
        <begin position="25"/>
        <end position="47"/>
    </location>
</feature>
<evidence type="ECO:0000256" key="16">
    <source>
        <dbReference type="SAM" id="MobiDB-lite"/>
    </source>
</evidence>
<feature type="domain" description="HhH-GPD" evidence="17">
    <location>
        <begin position="193"/>
        <end position="345"/>
    </location>
</feature>
<feature type="compositionally biased region" description="Basic and acidic residues" evidence="16">
    <location>
        <begin position="1"/>
        <end position="12"/>
    </location>
</feature>
<dbReference type="GO" id="GO:0005634">
    <property type="term" value="C:nucleus"/>
    <property type="evidence" value="ECO:0007669"/>
    <property type="project" value="UniProtKB-SubCell"/>
</dbReference>
<keyword evidence="4 15" id="KW-0227">DNA damage</keyword>
<keyword evidence="2" id="KW-0004">4Fe-4S</keyword>
<comment type="caution">
    <text evidence="15">Lacks conserved residue(s) required for the propagation of feature annotation.</text>
</comment>
<evidence type="ECO:0000256" key="1">
    <source>
        <dbReference type="ARBA" id="ARBA00008343"/>
    </source>
</evidence>
<evidence type="ECO:0000256" key="9">
    <source>
        <dbReference type="ARBA" id="ARBA00023128"/>
    </source>
</evidence>
<evidence type="ECO:0000259" key="17">
    <source>
        <dbReference type="SMART" id="SM00478"/>
    </source>
</evidence>
<keyword evidence="7" id="KW-0408">Iron</keyword>
<keyword evidence="11 15" id="KW-0456">Lyase</keyword>
<evidence type="ECO:0000256" key="12">
    <source>
        <dbReference type="ARBA" id="ARBA00023242"/>
    </source>
</evidence>
<evidence type="ECO:0000313" key="19">
    <source>
        <dbReference type="Proteomes" id="UP000664521"/>
    </source>
</evidence>
<keyword evidence="13 15" id="KW-0326">Glycosidase</keyword>
<proteinExistence type="inferred from homology"/>
<evidence type="ECO:0000256" key="4">
    <source>
        <dbReference type="ARBA" id="ARBA00022763"/>
    </source>
</evidence>
<dbReference type="PANTHER" id="PTHR43286">
    <property type="entry name" value="ENDONUCLEASE III-LIKE PROTEIN 1"/>
    <property type="match status" value="1"/>
</dbReference>
<dbReference type="EC" id="4.2.99.18" evidence="15"/>
<keyword evidence="8" id="KW-0411">Iron-sulfur</keyword>
<dbReference type="Proteomes" id="UP000664521">
    <property type="component" value="Unassembled WGS sequence"/>
</dbReference>
<evidence type="ECO:0000256" key="6">
    <source>
        <dbReference type="ARBA" id="ARBA00022946"/>
    </source>
</evidence>
<evidence type="ECO:0000256" key="3">
    <source>
        <dbReference type="ARBA" id="ARBA00022723"/>
    </source>
</evidence>
<dbReference type="GO" id="GO:0006285">
    <property type="term" value="P:base-excision repair, AP site formation"/>
    <property type="evidence" value="ECO:0007669"/>
    <property type="project" value="UniProtKB-UniRule"/>
</dbReference>
<dbReference type="GO" id="GO:0006289">
    <property type="term" value="P:nucleotide-excision repair"/>
    <property type="evidence" value="ECO:0007669"/>
    <property type="project" value="TreeGrafter"/>
</dbReference>
<dbReference type="SMART" id="SM00478">
    <property type="entry name" value="ENDO3c"/>
    <property type="match status" value="1"/>
</dbReference>
<dbReference type="HAMAP" id="MF_03183">
    <property type="entry name" value="Endonuclease_III_Nth"/>
    <property type="match status" value="1"/>
</dbReference>
<feature type="region of interest" description="Disordered" evidence="16">
    <location>
        <begin position="83"/>
        <end position="132"/>
    </location>
</feature>
<dbReference type="Pfam" id="PF00730">
    <property type="entry name" value="HhH-GPD"/>
    <property type="match status" value="1"/>
</dbReference>
<evidence type="ECO:0000256" key="10">
    <source>
        <dbReference type="ARBA" id="ARBA00023204"/>
    </source>
</evidence>
<dbReference type="FunFam" id="1.10.340.30:FF:000014">
    <property type="entry name" value="Endonuclease III homolog"/>
    <property type="match status" value="1"/>
</dbReference>
<keyword evidence="3" id="KW-0479">Metal-binding</keyword>
<evidence type="ECO:0000256" key="11">
    <source>
        <dbReference type="ARBA" id="ARBA00023239"/>
    </source>
</evidence>